<sequence>QGEEIAYLGNTQKEVNQSLWRFPKCTSNQEPDEIGKCHFAPLNGLQPDFLLTAGSPAPVSNSEDLASVKAPEE</sequence>
<reference evidence="2 3" key="1">
    <citation type="submission" date="2023-05" db="EMBL/GenBank/DDBJ databases">
        <title>B98-5 Cell Line De Novo Hybrid Assembly: An Optical Mapping Approach.</title>
        <authorList>
            <person name="Kananen K."/>
            <person name="Auerbach J.A."/>
            <person name="Kautto E."/>
            <person name="Blachly J.S."/>
        </authorList>
    </citation>
    <scope>NUCLEOTIDE SEQUENCE [LARGE SCALE GENOMIC DNA]</scope>
    <source>
        <strain evidence="2">B95-8</strain>
        <tissue evidence="2">Cell line</tissue>
    </source>
</reference>
<name>A0ABQ9TDY0_SAGOE</name>
<dbReference type="EMBL" id="JASSZA010000023">
    <property type="protein sequence ID" value="KAK2082940.1"/>
    <property type="molecule type" value="Genomic_DNA"/>
</dbReference>
<feature type="non-terminal residue" evidence="2">
    <location>
        <position position="73"/>
    </location>
</feature>
<dbReference type="Proteomes" id="UP001266305">
    <property type="component" value="Unassembled WGS sequence"/>
</dbReference>
<comment type="caution">
    <text evidence="2">The sequence shown here is derived from an EMBL/GenBank/DDBJ whole genome shotgun (WGS) entry which is preliminary data.</text>
</comment>
<accession>A0ABQ9TDY0</accession>
<proteinExistence type="predicted"/>
<keyword evidence="3" id="KW-1185">Reference proteome</keyword>
<gene>
    <name evidence="2" type="ORF">P7K49_038176</name>
</gene>
<protein>
    <submittedName>
        <fullName evidence="2">Uncharacterized protein</fullName>
    </submittedName>
</protein>
<evidence type="ECO:0000256" key="1">
    <source>
        <dbReference type="SAM" id="MobiDB-lite"/>
    </source>
</evidence>
<feature type="region of interest" description="Disordered" evidence="1">
    <location>
        <begin position="54"/>
        <end position="73"/>
    </location>
</feature>
<evidence type="ECO:0000313" key="2">
    <source>
        <dbReference type="EMBL" id="KAK2082940.1"/>
    </source>
</evidence>
<organism evidence="2 3">
    <name type="scientific">Saguinus oedipus</name>
    <name type="common">Cotton-top tamarin</name>
    <name type="synonym">Oedipomidas oedipus</name>
    <dbReference type="NCBI Taxonomy" id="9490"/>
    <lineage>
        <taxon>Eukaryota</taxon>
        <taxon>Metazoa</taxon>
        <taxon>Chordata</taxon>
        <taxon>Craniata</taxon>
        <taxon>Vertebrata</taxon>
        <taxon>Euteleostomi</taxon>
        <taxon>Mammalia</taxon>
        <taxon>Eutheria</taxon>
        <taxon>Euarchontoglires</taxon>
        <taxon>Primates</taxon>
        <taxon>Haplorrhini</taxon>
        <taxon>Platyrrhini</taxon>
        <taxon>Cebidae</taxon>
        <taxon>Callitrichinae</taxon>
        <taxon>Saguinus</taxon>
    </lineage>
</organism>
<feature type="non-terminal residue" evidence="2">
    <location>
        <position position="1"/>
    </location>
</feature>
<evidence type="ECO:0000313" key="3">
    <source>
        <dbReference type="Proteomes" id="UP001266305"/>
    </source>
</evidence>